<dbReference type="EMBL" id="FNEE01000021">
    <property type="protein sequence ID" value="SDK81196.1"/>
    <property type="molecule type" value="Genomic_DNA"/>
</dbReference>
<evidence type="ECO:0000313" key="2">
    <source>
        <dbReference type="Proteomes" id="UP000198894"/>
    </source>
</evidence>
<sequence>MMNIDGLAEQPGRIAHPTILHVSGQDDEVGQGLLYKSSSQCSCSALFSAVTFR</sequence>
<name>A0A1G9EYE8_9HYPH</name>
<gene>
    <name evidence="1" type="ORF">SAMN05428953_12124</name>
</gene>
<reference evidence="2" key="1">
    <citation type="submission" date="2016-10" db="EMBL/GenBank/DDBJ databases">
        <authorList>
            <person name="Varghese N."/>
            <person name="Submissions S."/>
        </authorList>
    </citation>
    <scope>NUCLEOTIDE SEQUENCE [LARGE SCALE GENOMIC DNA]</scope>
    <source>
        <strain evidence="2">CGMCC 1.11022</strain>
    </source>
</reference>
<dbReference type="AlphaFoldDB" id="A0A1G9EYE8"/>
<organism evidence="1 2">
    <name type="scientific">Mesorhizobium muleiense</name>
    <dbReference type="NCBI Taxonomy" id="1004279"/>
    <lineage>
        <taxon>Bacteria</taxon>
        <taxon>Pseudomonadati</taxon>
        <taxon>Pseudomonadota</taxon>
        <taxon>Alphaproteobacteria</taxon>
        <taxon>Hyphomicrobiales</taxon>
        <taxon>Phyllobacteriaceae</taxon>
        <taxon>Mesorhizobium</taxon>
    </lineage>
</organism>
<evidence type="ECO:0000313" key="1">
    <source>
        <dbReference type="EMBL" id="SDK81196.1"/>
    </source>
</evidence>
<keyword evidence="2" id="KW-1185">Reference proteome</keyword>
<accession>A0A1G9EYE8</accession>
<protein>
    <submittedName>
        <fullName evidence="1">Uncharacterized protein</fullName>
    </submittedName>
</protein>
<proteinExistence type="predicted"/>
<dbReference type="Proteomes" id="UP000198894">
    <property type="component" value="Unassembled WGS sequence"/>
</dbReference>